<dbReference type="InterPro" id="IPR000182">
    <property type="entry name" value="GNAT_dom"/>
</dbReference>
<dbReference type="Gene3D" id="3.40.630.30">
    <property type="match status" value="1"/>
</dbReference>
<accession>A0A160TM99</accession>
<dbReference type="InterPro" id="IPR050832">
    <property type="entry name" value="Bact_Acetyltransf"/>
</dbReference>
<keyword evidence="2" id="KW-0012">Acyltransferase</keyword>
<evidence type="ECO:0000256" key="1">
    <source>
        <dbReference type="ARBA" id="ARBA00022679"/>
    </source>
</evidence>
<organism evidence="4">
    <name type="scientific">hydrothermal vent metagenome</name>
    <dbReference type="NCBI Taxonomy" id="652676"/>
    <lineage>
        <taxon>unclassified sequences</taxon>
        <taxon>metagenomes</taxon>
        <taxon>ecological metagenomes</taxon>
    </lineage>
</organism>
<evidence type="ECO:0000313" key="4">
    <source>
        <dbReference type="EMBL" id="CUS46355.1"/>
    </source>
</evidence>
<dbReference type="EMBL" id="CZQE01000362">
    <property type="protein sequence ID" value="CUS46355.1"/>
    <property type="molecule type" value="Genomic_DNA"/>
</dbReference>
<keyword evidence="1 4" id="KW-0808">Transferase</keyword>
<dbReference type="CDD" id="cd04301">
    <property type="entry name" value="NAT_SF"/>
    <property type="match status" value="1"/>
</dbReference>
<evidence type="ECO:0000256" key="2">
    <source>
        <dbReference type="ARBA" id="ARBA00023315"/>
    </source>
</evidence>
<dbReference type="Pfam" id="PF00583">
    <property type="entry name" value="Acetyltransf_1"/>
    <property type="match status" value="1"/>
</dbReference>
<evidence type="ECO:0000259" key="3">
    <source>
        <dbReference type="PROSITE" id="PS51186"/>
    </source>
</evidence>
<sequence>MSNISIRHATAEDARLIASLHCASWRETYRGILDQAFLDSEIEQERLAVWSKRLRNPDSSQIVLIAHDDAEPVGFVCAFTDTDVRWGSMIDNLHVKAGLRGQGVGEYLLRTTAQTVAATTETQGLHLWVFEANEAALRFYLRMGGEVVEREKSEIPAAHEAPALRMFWPDLASLKP</sequence>
<gene>
    <name evidence="4" type="ORF">MGWOODY_Smn2065</name>
</gene>
<dbReference type="PANTHER" id="PTHR43877">
    <property type="entry name" value="AMINOALKYLPHOSPHONATE N-ACETYLTRANSFERASE-RELATED-RELATED"/>
    <property type="match status" value="1"/>
</dbReference>
<protein>
    <submittedName>
        <fullName evidence="4">Histone acetyltransferase HPA2 and related acetyltransferases</fullName>
    </submittedName>
</protein>
<dbReference type="AlphaFoldDB" id="A0A160TM99"/>
<reference evidence="4" key="1">
    <citation type="submission" date="2015-10" db="EMBL/GenBank/DDBJ databases">
        <authorList>
            <person name="Gilbert D.G."/>
        </authorList>
    </citation>
    <scope>NUCLEOTIDE SEQUENCE</scope>
</reference>
<feature type="domain" description="N-acetyltransferase" evidence="3">
    <location>
        <begin position="4"/>
        <end position="171"/>
    </location>
</feature>
<name>A0A160TM99_9ZZZZ</name>
<dbReference type="InterPro" id="IPR016181">
    <property type="entry name" value="Acyl_CoA_acyltransferase"/>
</dbReference>
<dbReference type="PANTHER" id="PTHR43877:SF2">
    <property type="entry name" value="AMINOALKYLPHOSPHONATE N-ACETYLTRANSFERASE-RELATED"/>
    <property type="match status" value="1"/>
</dbReference>
<dbReference type="GO" id="GO:0016747">
    <property type="term" value="F:acyltransferase activity, transferring groups other than amino-acyl groups"/>
    <property type="evidence" value="ECO:0007669"/>
    <property type="project" value="InterPro"/>
</dbReference>
<dbReference type="SUPFAM" id="SSF55729">
    <property type="entry name" value="Acyl-CoA N-acyltransferases (Nat)"/>
    <property type="match status" value="1"/>
</dbReference>
<dbReference type="PROSITE" id="PS51186">
    <property type="entry name" value="GNAT"/>
    <property type="match status" value="1"/>
</dbReference>
<proteinExistence type="predicted"/>